<evidence type="ECO:0000313" key="3">
    <source>
        <dbReference type="Proteomes" id="UP000324222"/>
    </source>
</evidence>
<reference evidence="2 3" key="1">
    <citation type="submission" date="2019-05" db="EMBL/GenBank/DDBJ databases">
        <title>Another draft genome of Portunus trituberculatus and its Hox gene families provides insights of decapod evolution.</title>
        <authorList>
            <person name="Jeong J.-H."/>
            <person name="Song I."/>
            <person name="Kim S."/>
            <person name="Choi T."/>
            <person name="Kim D."/>
            <person name="Ryu S."/>
            <person name="Kim W."/>
        </authorList>
    </citation>
    <scope>NUCLEOTIDE SEQUENCE [LARGE SCALE GENOMIC DNA]</scope>
    <source>
        <tissue evidence="2">Muscle</tissue>
    </source>
</reference>
<dbReference type="Proteomes" id="UP000324222">
    <property type="component" value="Unassembled WGS sequence"/>
</dbReference>
<dbReference type="EMBL" id="VSRR010065528">
    <property type="protein sequence ID" value="MPC84479.1"/>
    <property type="molecule type" value="Genomic_DNA"/>
</dbReference>
<evidence type="ECO:0000313" key="2">
    <source>
        <dbReference type="EMBL" id="MPC84479.1"/>
    </source>
</evidence>
<organism evidence="2 3">
    <name type="scientific">Portunus trituberculatus</name>
    <name type="common">Swimming crab</name>
    <name type="synonym">Neptunus trituberculatus</name>
    <dbReference type="NCBI Taxonomy" id="210409"/>
    <lineage>
        <taxon>Eukaryota</taxon>
        <taxon>Metazoa</taxon>
        <taxon>Ecdysozoa</taxon>
        <taxon>Arthropoda</taxon>
        <taxon>Crustacea</taxon>
        <taxon>Multicrustacea</taxon>
        <taxon>Malacostraca</taxon>
        <taxon>Eumalacostraca</taxon>
        <taxon>Eucarida</taxon>
        <taxon>Decapoda</taxon>
        <taxon>Pleocyemata</taxon>
        <taxon>Brachyura</taxon>
        <taxon>Eubrachyura</taxon>
        <taxon>Portunoidea</taxon>
        <taxon>Portunidae</taxon>
        <taxon>Portuninae</taxon>
        <taxon>Portunus</taxon>
    </lineage>
</organism>
<proteinExistence type="predicted"/>
<accession>A0A5B7IQV7</accession>
<dbReference type="AlphaFoldDB" id="A0A5B7IQV7"/>
<evidence type="ECO:0000256" key="1">
    <source>
        <dbReference type="SAM" id="MobiDB-lite"/>
    </source>
</evidence>
<gene>
    <name evidence="2" type="ORF">E2C01_079218</name>
</gene>
<protein>
    <submittedName>
        <fullName evidence="2">Uncharacterized protein</fullName>
    </submittedName>
</protein>
<feature type="compositionally biased region" description="Basic residues" evidence="1">
    <location>
        <begin position="12"/>
        <end position="22"/>
    </location>
</feature>
<feature type="region of interest" description="Disordered" evidence="1">
    <location>
        <begin position="1"/>
        <end position="22"/>
    </location>
</feature>
<name>A0A5B7IQV7_PORTR</name>
<comment type="caution">
    <text evidence="2">The sequence shown here is derived from an EMBL/GenBank/DDBJ whole genome shotgun (WGS) entry which is preliminary data.</text>
</comment>
<sequence>MMCGAGRDGKVRPARSVKHRRSITTSLGLEPLKVRLY</sequence>
<keyword evidence="3" id="KW-1185">Reference proteome</keyword>